<dbReference type="PANTHER" id="PTHR30629:SF2">
    <property type="entry name" value="PROPHAGE INTEGRASE INTS-RELATED"/>
    <property type="match status" value="1"/>
</dbReference>
<dbReference type="InterPro" id="IPR010998">
    <property type="entry name" value="Integrase_recombinase_N"/>
</dbReference>
<name>A0ABS5EDY4_9PROT</name>
<evidence type="ECO:0000259" key="5">
    <source>
        <dbReference type="PROSITE" id="PS51898"/>
    </source>
</evidence>
<evidence type="ECO:0000313" key="7">
    <source>
        <dbReference type="Proteomes" id="UP000698752"/>
    </source>
</evidence>
<evidence type="ECO:0000256" key="4">
    <source>
        <dbReference type="ARBA" id="ARBA00023172"/>
    </source>
</evidence>
<evidence type="ECO:0000256" key="2">
    <source>
        <dbReference type="ARBA" id="ARBA00022908"/>
    </source>
</evidence>
<sequence length="327" mass="34380">MLTRRGASKRASTLLTDRSRIDGHIRPLLVTMKVPAVTRQDVEGFMHDVAEGRTRQRVKLGKPRALSIVRGGKGAAARTVGLLGALFTYAVKKGMRPDNPVTGTVRYADGRRERRLTDVDYAALGKGLTAAAVIQPRSDDKPGKALVWPAAIAVTRFLALTGWRSGEALGLTWGMVDLARRTATLPMSKTGHSIRPLAVAACNVLRTMGAGNADALVFPPSRGKGTMSGFPSLFARIGKAGGLAPDVTPHVLRHSFASLGNDLGLTEATIGALVGHKGGGVTRGYIHAGDAVFPAADRIASATLRKMEGETGAEVLGVPSVMARRPA</sequence>
<evidence type="ECO:0000256" key="1">
    <source>
        <dbReference type="ARBA" id="ARBA00008857"/>
    </source>
</evidence>
<reference evidence="7" key="1">
    <citation type="journal article" date="2021" name="Syst. Appl. Microbiol.">
        <title>Roseomonas hellenica sp. nov., isolated from roots of wild-growing Alkanna tinctoria.</title>
        <authorList>
            <person name="Rat A."/>
            <person name="Naranjo H.D."/>
            <person name="Lebbe L."/>
            <person name="Cnockaert M."/>
            <person name="Krigas N."/>
            <person name="Grigoriadou K."/>
            <person name="Maloupa E."/>
            <person name="Willems A."/>
        </authorList>
    </citation>
    <scope>NUCLEOTIDE SEQUENCE [LARGE SCALE GENOMIC DNA]</scope>
    <source>
        <strain evidence="7">LMG 31159</strain>
    </source>
</reference>
<dbReference type="Gene3D" id="1.10.150.130">
    <property type="match status" value="1"/>
</dbReference>
<feature type="domain" description="Tyr recombinase" evidence="5">
    <location>
        <begin position="123"/>
        <end position="304"/>
    </location>
</feature>
<dbReference type="Pfam" id="PF00589">
    <property type="entry name" value="Phage_integrase"/>
    <property type="match status" value="1"/>
</dbReference>
<dbReference type="PANTHER" id="PTHR30629">
    <property type="entry name" value="PROPHAGE INTEGRASE"/>
    <property type="match status" value="1"/>
</dbReference>
<dbReference type="InterPro" id="IPR013762">
    <property type="entry name" value="Integrase-like_cat_sf"/>
</dbReference>
<dbReference type="EMBL" id="JAAEDI010000005">
    <property type="protein sequence ID" value="MBR0649230.1"/>
    <property type="molecule type" value="Genomic_DNA"/>
</dbReference>
<dbReference type="InterPro" id="IPR002104">
    <property type="entry name" value="Integrase_catalytic"/>
</dbReference>
<dbReference type="PROSITE" id="PS51898">
    <property type="entry name" value="TYR_RECOMBINASE"/>
    <property type="match status" value="1"/>
</dbReference>
<proteinExistence type="inferred from homology"/>
<keyword evidence="2" id="KW-0229">DNA integration</keyword>
<keyword evidence="7" id="KW-1185">Reference proteome</keyword>
<dbReference type="InterPro" id="IPR011010">
    <property type="entry name" value="DNA_brk_join_enz"/>
</dbReference>
<comment type="similarity">
    <text evidence="1">Belongs to the 'phage' integrase family.</text>
</comment>
<gene>
    <name evidence="6" type="ORF">GXW78_06120</name>
</gene>
<dbReference type="Gene3D" id="1.10.443.10">
    <property type="entry name" value="Intergrase catalytic core"/>
    <property type="match status" value="1"/>
</dbReference>
<accession>A0ABS5EDY4</accession>
<dbReference type="Proteomes" id="UP000698752">
    <property type="component" value="Unassembled WGS sequence"/>
</dbReference>
<evidence type="ECO:0000313" key="6">
    <source>
        <dbReference type="EMBL" id="MBR0649230.1"/>
    </source>
</evidence>
<evidence type="ECO:0000256" key="3">
    <source>
        <dbReference type="ARBA" id="ARBA00023125"/>
    </source>
</evidence>
<protein>
    <submittedName>
        <fullName evidence="6">Site-specific integrase</fullName>
    </submittedName>
</protein>
<comment type="caution">
    <text evidence="6">The sequence shown here is derived from an EMBL/GenBank/DDBJ whole genome shotgun (WGS) entry which is preliminary data.</text>
</comment>
<keyword evidence="4" id="KW-0233">DNA recombination</keyword>
<organism evidence="6 7">
    <name type="scientific">Neoroseomonas terrae</name>
    <dbReference type="NCBI Taxonomy" id="424799"/>
    <lineage>
        <taxon>Bacteria</taxon>
        <taxon>Pseudomonadati</taxon>
        <taxon>Pseudomonadota</taxon>
        <taxon>Alphaproteobacteria</taxon>
        <taxon>Acetobacterales</taxon>
        <taxon>Acetobacteraceae</taxon>
        <taxon>Neoroseomonas</taxon>
    </lineage>
</organism>
<dbReference type="SUPFAM" id="SSF56349">
    <property type="entry name" value="DNA breaking-rejoining enzymes"/>
    <property type="match status" value="1"/>
</dbReference>
<keyword evidence="3" id="KW-0238">DNA-binding</keyword>
<dbReference type="InterPro" id="IPR050808">
    <property type="entry name" value="Phage_Integrase"/>
</dbReference>
<dbReference type="CDD" id="cd00796">
    <property type="entry name" value="INT_Rci_Hp1_C"/>
    <property type="match status" value="1"/>
</dbReference>